<evidence type="ECO:0000256" key="1">
    <source>
        <dbReference type="SAM" id="SignalP"/>
    </source>
</evidence>
<sequence length="1015" mass="110795">MKKSVAMAALFINIFVVSAQDLGPGGVGSTEAISDDYMLWMSAEKEVVETSGGLVITSKKTTWGDLSGNGNSYEGVGVSILFIGNVSPPKLINSVVNQLPTLEFSNSYQYLEDTSISGQLDDDSHTIIMVWKSDETNPSNGKNVIASENLFSLNTNNNQFRLSAKDGGSTTNYTFGSVSDYTSPTISFISRTSDDKLKVYKNGVLVSTQNISNTNHFNWTTNSSITLGLDISGDKGDALESNMFEIIHTSVDFDNEIVNKILIENYLSAKYNIALGQNDVYKGDDNGYDYQVAGIGQDTNANANSSAKGTGVVAISNPSDLDNDEYLIWGQNTIEDYSFEAITEGKRLSNIWSVSSRAPNGSSVVDVGTVTVSVDLSDLDEEADNGSQKFRMLVSSSEDLTNSTEYIATISNGAATFSEVVLSDTDYFTFEYSIDKVTSFNGSVWSSKTPDNTTTYYDVIIESGTVNLGTGEFKMKSLVLQNSSNLIFEENATVIIDEEITLNSSAALYLEDGAQLIQNNTGTNTNTGTNFYIPFTTPVKDSYSFSYISSPVSNNNSTYSFADHFKDGRVGSDIVNNETSFVYYNNDSDGAQTGAITALSTHWMYTYFNSENWVLKRSTGAVPIGQGLTIKEPGTTAQRYYAKGTPNNGDYSLEVDENTISLLGNPYPSALDADRFLSDNSIISTLYFYEDKAGVESHYQSDYDAGYGVYTEFGGGIAASVTVNGISFLGEAPEKYIPVGQGFMADATADGTIEFKNSQRAIVSLGSTSKFFKQQKSSKLINSKSSKTVSALENNLLPSLRIGFQFPLANGKEYHRQLGVNFKSGNSIETFDTGYDAILFDEKPTDAYIINKTEEKFVMAGVSQITEETEVPIYVVVDQTKEVSFMIDKIENLNKEVYLYDKELEIKESLNDGDIVRKNLSAGTYSDRFSLVFKEDASLAVSNIDKGKLEIIIHKNQLIVASEAYSINALSLINIKGSTVSTSNNNMLNYTNSLTGIFVLKIKTDQGIAVKKIFL</sequence>
<keyword evidence="1" id="KW-0732">Signal</keyword>
<name>A0A1B1Y3K2_9FLAO</name>
<dbReference type="GO" id="GO:0005975">
    <property type="term" value="P:carbohydrate metabolic process"/>
    <property type="evidence" value="ECO:0007669"/>
    <property type="project" value="UniProtKB-ARBA"/>
</dbReference>
<keyword evidence="3" id="KW-1185">Reference proteome</keyword>
<feature type="chain" id="PRO_5008532386" description="Secretion system C-terminal sorting domain-containing protein" evidence="1">
    <location>
        <begin position="20"/>
        <end position="1015"/>
    </location>
</feature>
<dbReference type="OrthoDB" id="2582440at2"/>
<protein>
    <recommendedName>
        <fullName evidence="4">Secretion system C-terminal sorting domain-containing protein</fullName>
    </recommendedName>
</protein>
<dbReference type="Proteomes" id="UP000092967">
    <property type="component" value="Chromosome"/>
</dbReference>
<dbReference type="KEGG" id="wfu:AXE80_03135"/>
<dbReference type="InterPro" id="IPR013320">
    <property type="entry name" value="ConA-like_dom_sf"/>
</dbReference>
<evidence type="ECO:0000313" key="2">
    <source>
        <dbReference type="EMBL" id="ANW95343.1"/>
    </source>
</evidence>
<dbReference type="RefSeq" id="WP_068824443.1">
    <property type="nucleotide sequence ID" value="NZ_CP014224.1"/>
</dbReference>
<gene>
    <name evidence="2" type="ORF">AXE80_03135</name>
</gene>
<dbReference type="EMBL" id="CP014224">
    <property type="protein sequence ID" value="ANW95343.1"/>
    <property type="molecule type" value="Genomic_DNA"/>
</dbReference>
<evidence type="ECO:0000313" key="3">
    <source>
        <dbReference type="Proteomes" id="UP000092967"/>
    </source>
</evidence>
<feature type="signal peptide" evidence="1">
    <location>
        <begin position="1"/>
        <end position="19"/>
    </location>
</feature>
<reference evidence="2 3" key="1">
    <citation type="submission" date="2016-02" db="EMBL/GenBank/DDBJ databases">
        <authorList>
            <person name="Wen L."/>
            <person name="He K."/>
            <person name="Yang H."/>
        </authorList>
    </citation>
    <scope>NUCLEOTIDE SEQUENCE [LARGE SCALE GENOMIC DNA]</scope>
    <source>
        <strain evidence="2 3">CZ1127</strain>
    </source>
</reference>
<dbReference type="AlphaFoldDB" id="A0A1B1Y3K2"/>
<dbReference type="STRING" id="1790137.AXE80_03135"/>
<dbReference type="SUPFAM" id="SSF49899">
    <property type="entry name" value="Concanavalin A-like lectins/glucanases"/>
    <property type="match status" value="1"/>
</dbReference>
<proteinExistence type="predicted"/>
<organism evidence="2 3">
    <name type="scientific">Wenyingzhuangia fucanilytica</name>
    <dbReference type="NCBI Taxonomy" id="1790137"/>
    <lineage>
        <taxon>Bacteria</taxon>
        <taxon>Pseudomonadati</taxon>
        <taxon>Bacteroidota</taxon>
        <taxon>Flavobacteriia</taxon>
        <taxon>Flavobacteriales</taxon>
        <taxon>Flavobacteriaceae</taxon>
        <taxon>Wenyingzhuangia</taxon>
    </lineage>
</organism>
<dbReference type="GO" id="GO:0004553">
    <property type="term" value="F:hydrolase activity, hydrolyzing O-glycosyl compounds"/>
    <property type="evidence" value="ECO:0007669"/>
    <property type="project" value="UniProtKB-ARBA"/>
</dbReference>
<accession>A0A1B1Y3K2</accession>
<evidence type="ECO:0008006" key="4">
    <source>
        <dbReference type="Google" id="ProtNLM"/>
    </source>
</evidence>